<organism evidence="1 2">
    <name type="scientific">Aristolochia fimbriata</name>
    <name type="common">White veined hardy Dutchman's pipe vine</name>
    <dbReference type="NCBI Taxonomy" id="158543"/>
    <lineage>
        <taxon>Eukaryota</taxon>
        <taxon>Viridiplantae</taxon>
        <taxon>Streptophyta</taxon>
        <taxon>Embryophyta</taxon>
        <taxon>Tracheophyta</taxon>
        <taxon>Spermatophyta</taxon>
        <taxon>Magnoliopsida</taxon>
        <taxon>Magnoliidae</taxon>
        <taxon>Piperales</taxon>
        <taxon>Aristolochiaceae</taxon>
        <taxon>Aristolochia</taxon>
    </lineage>
</organism>
<evidence type="ECO:0000313" key="2">
    <source>
        <dbReference type="Proteomes" id="UP000825729"/>
    </source>
</evidence>
<reference evidence="1 2" key="1">
    <citation type="submission" date="2021-07" db="EMBL/GenBank/DDBJ databases">
        <title>The Aristolochia fimbriata genome: insights into angiosperm evolution, floral development and chemical biosynthesis.</title>
        <authorList>
            <person name="Jiao Y."/>
        </authorList>
    </citation>
    <scope>NUCLEOTIDE SEQUENCE [LARGE SCALE GENOMIC DNA]</scope>
    <source>
        <strain evidence="1">IBCAS-2021</strain>
        <tissue evidence="1">Leaf</tissue>
    </source>
</reference>
<keyword evidence="2" id="KW-1185">Reference proteome</keyword>
<name>A0AAV7E365_ARIFI</name>
<evidence type="ECO:0000313" key="1">
    <source>
        <dbReference type="EMBL" id="KAG9441837.1"/>
    </source>
</evidence>
<comment type="caution">
    <text evidence="1">The sequence shown here is derived from an EMBL/GenBank/DDBJ whole genome shotgun (WGS) entry which is preliminary data.</text>
</comment>
<accession>A0AAV7E365</accession>
<sequence>MAKKYMAKRYMASTLAYGKKWHYGTMLMANYSKASVTGIITTLDWGYSFCDWGHKLPRLGSQAAAAGVASCRGWGRKLPRLGSHAAATLSSIAAGTASAEKPSESTK</sequence>
<dbReference type="EMBL" id="JAINDJ010000007">
    <property type="protein sequence ID" value="KAG9441837.1"/>
    <property type="molecule type" value="Genomic_DNA"/>
</dbReference>
<dbReference type="AlphaFoldDB" id="A0AAV7E365"/>
<proteinExistence type="predicted"/>
<dbReference type="Proteomes" id="UP000825729">
    <property type="component" value="Unassembled WGS sequence"/>
</dbReference>
<gene>
    <name evidence="1" type="ORF">H6P81_017691</name>
</gene>
<protein>
    <submittedName>
        <fullName evidence="1">Uncharacterized protein</fullName>
    </submittedName>
</protein>